<organism evidence="3 4">
    <name type="scientific">Candidatus Scybalomonas excrementavium</name>
    <dbReference type="NCBI Taxonomy" id="2840943"/>
    <lineage>
        <taxon>Bacteria</taxon>
        <taxon>Bacillati</taxon>
        <taxon>Bacillota</taxon>
        <taxon>Clostridia</taxon>
        <taxon>Lachnospirales</taxon>
        <taxon>Lachnospiraceae</taxon>
        <taxon>Lachnospiraceae incertae sedis</taxon>
        <taxon>Candidatus Scybalomonas</taxon>
    </lineage>
</organism>
<dbReference type="GO" id="GO:0006777">
    <property type="term" value="P:Mo-molybdopterin cofactor biosynthetic process"/>
    <property type="evidence" value="ECO:0007669"/>
    <property type="project" value="UniProtKB-KW"/>
</dbReference>
<evidence type="ECO:0000256" key="1">
    <source>
        <dbReference type="ARBA" id="ARBA00022490"/>
    </source>
</evidence>
<evidence type="ECO:0000256" key="2">
    <source>
        <dbReference type="ARBA" id="ARBA00023150"/>
    </source>
</evidence>
<dbReference type="AlphaFoldDB" id="A0A9D9I152"/>
<proteinExistence type="predicted"/>
<accession>A0A9D9I152</accession>
<dbReference type="Gene3D" id="3.10.20.10">
    <property type="match status" value="1"/>
</dbReference>
<dbReference type="GO" id="GO:0016783">
    <property type="term" value="F:sulfurtransferase activity"/>
    <property type="evidence" value="ECO:0007669"/>
    <property type="project" value="InterPro"/>
</dbReference>
<dbReference type="EMBL" id="JADIML010000224">
    <property type="protein sequence ID" value="MBO8463897.1"/>
    <property type="molecule type" value="Genomic_DNA"/>
</dbReference>
<dbReference type="Pfam" id="PF02634">
    <property type="entry name" value="FdhD-NarQ"/>
    <property type="match status" value="1"/>
</dbReference>
<sequence length="230" mass="25690">MQATQQFLSIRYEEKDGILQHETITDTILTEYTFSVSLNGEFYQDFHCFPDCLDALVIGNLYTSGRISKREDVLSYSIDKEAGIGNFTIIENKREMKSVGEISILPQEILPMSSKLLTSSKTFQKTGNVHSVMLCEGTTVLAFGEDVDRYNAFDKTIGKAVMKSVDFSKTSIYTTGRIPSQIAKRAIFSGIPMLISRSAPTDLSLALADEYHLTIVGFARGNRMNVYHPL</sequence>
<dbReference type="InterPro" id="IPR016193">
    <property type="entry name" value="Cytidine_deaminase-like"/>
</dbReference>
<dbReference type="PANTHER" id="PTHR30592">
    <property type="entry name" value="FORMATE DEHYDROGENASE"/>
    <property type="match status" value="1"/>
</dbReference>
<gene>
    <name evidence="3" type="ORF">IAC13_08200</name>
</gene>
<dbReference type="Gene3D" id="3.40.140.10">
    <property type="entry name" value="Cytidine Deaminase, domain 2"/>
    <property type="match status" value="1"/>
</dbReference>
<dbReference type="Proteomes" id="UP000823618">
    <property type="component" value="Unassembled WGS sequence"/>
</dbReference>
<dbReference type="SUPFAM" id="SSF53927">
    <property type="entry name" value="Cytidine deaminase-like"/>
    <property type="match status" value="1"/>
</dbReference>
<keyword evidence="1" id="KW-0963">Cytoplasm</keyword>
<comment type="caution">
    <text evidence="3">The sequence shown here is derived from an EMBL/GenBank/DDBJ whole genome shotgun (WGS) entry which is preliminary data.</text>
</comment>
<keyword evidence="2" id="KW-0501">Molybdenum cofactor biosynthesis</keyword>
<name>A0A9D9I152_9FIRM</name>
<evidence type="ECO:0000313" key="3">
    <source>
        <dbReference type="EMBL" id="MBO8463897.1"/>
    </source>
</evidence>
<reference evidence="3" key="2">
    <citation type="journal article" date="2021" name="PeerJ">
        <title>Extensive microbial diversity within the chicken gut microbiome revealed by metagenomics and culture.</title>
        <authorList>
            <person name="Gilroy R."/>
            <person name="Ravi A."/>
            <person name="Getino M."/>
            <person name="Pursley I."/>
            <person name="Horton D.L."/>
            <person name="Alikhan N.F."/>
            <person name="Baker D."/>
            <person name="Gharbi K."/>
            <person name="Hall N."/>
            <person name="Watson M."/>
            <person name="Adriaenssens E.M."/>
            <person name="Foster-Nyarko E."/>
            <person name="Jarju S."/>
            <person name="Secka A."/>
            <person name="Antonio M."/>
            <person name="Oren A."/>
            <person name="Chaudhuri R.R."/>
            <person name="La Ragione R."/>
            <person name="Hildebrand F."/>
            <person name="Pallen M.J."/>
        </authorList>
    </citation>
    <scope>NUCLEOTIDE SEQUENCE</scope>
    <source>
        <strain evidence="3">E3-2379</strain>
    </source>
</reference>
<dbReference type="PANTHER" id="PTHR30592:SF1">
    <property type="entry name" value="SULFUR CARRIER PROTEIN FDHD"/>
    <property type="match status" value="1"/>
</dbReference>
<protein>
    <submittedName>
        <fullName evidence="3">Formate dehydrogenase accessory sulfurtransferase FdhD</fullName>
    </submittedName>
</protein>
<reference evidence="3" key="1">
    <citation type="submission" date="2020-10" db="EMBL/GenBank/DDBJ databases">
        <authorList>
            <person name="Gilroy R."/>
        </authorList>
    </citation>
    <scope>NUCLEOTIDE SEQUENCE</scope>
    <source>
        <strain evidence="3">E3-2379</strain>
    </source>
</reference>
<dbReference type="InterPro" id="IPR003786">
    <property type="entry name" value="FdhD"/>
</dbReference>
<dbReference type="PIRSF" id="PIRSF015626">
    <property type="entry name" value="FdhD"/>
    <property type="match status" value="1"/>
</dbReference>
<evidence type="ECO:0000313" key="4">
    <source>
        <dbReference type="Proteomes" id="UP000823618"/>
    </source>
</evidence>